<keyword evidence="11 17" id="KW-0175">Coiled coil</keyword>
<gene>
    <name evidence="21" type="primary">STX4</name>
    <name evidence="21" type="ORF">AOXY_G30679</name>
</gene>
<comment type="function">
    <text evidence="14">Plasma membrane t-SNARE that mediates docking of transport vesicles. Necessary for the translocation of SLC2A4 from intracellular vesicles to the plasma membrane. In neurons, recruited at neurite tips to membrane domains rich in the phospholipid 1-oleoyl-2-palmitoyl-PC (OPPC) which promotes neurite tip surface expression of the dopamine transporter SLC6A3/DAT by facilitating fusion of SLC6A3-containing transport vesicles with the plasma membrane. Together with STXB3 and VAMP2, may also play a role in docking/fusion of intracellular GLUT4-containing vesicles with the cell surface in adipocytes and in docking of synaptic vesicles at presynaptic active zones. Required for normal hearing.</text>
</comment>
<evidence type="ECO:0000256" key="6">
    <source>
        <dbReference type="ARBA" id="ARBA00022475"/>
    </source>
</evidence>
<keyword evidence="12 19" id="KW-0472">Membrane</keyword>
<dbReference type="EMBL" id="JAGXEW010000044">
    <property type="protein sequence ID" value="KAK1152948.1"/>
    <property type="molecule type" value="Genomic_DNA"/>
</dbReference>
<dbReference type="CDD" id="cd00179">
    <property type="entry name" value="SynN"/>
    <property type="match status" value="1"/>
</dbReference>
<evidence type="ECO:0000256" key="1">
    <source>
        <dbReference type="ARBA" id="ARBA00004487"/>
    </source>
</evidence>
<reference evidence="21" key="1">
    <citation type="submission" date="2022-02" db="EMBL/GenBank/DDBJ databases">
        <title>Atlantic sturgeon de novo genome assembly.</title>
        <authorList>
            <person name="Stock M."/>
            <person name="Klopp C."/>
            <person name="Guiguen Y."/>
            <person name="Cabau C."/>
            <person name="Parinello H."/>
            <person name="Santidrian Yebra-Pimentel E."/>
            <person name="Kuhl H."/>
            <person name="Dirks R.P."/>
            <person name="Guessner J."/>
            <person name="Wuertz S."/>
            <person name="Du K."/>
            <person name="Schartl M."/>
        </authorList>
    </citation>
    <scope>NUCLEOTIDE SEQUENCE</scope>
    <source>
        <strain evidence="21">STURGEONOMICS-FGT-2020</strain>
        <tissue evidence="21">Whole blood</tissue>
    </source>
</reference>
<dbReference type="PANTHER" id="PTHR19957:SF97">
    <property type="entry name" value="SYNTAXIN-4"/>
    <property type="match status" value="1"/>
</dbReference>
<dbReference type="InterPro" id="IPR006011">
    <property type="entry name" value="Syntaxin_N"/>
</dbReference>
<accession>A0AAD8CK17</accession>
<dbReference type="GO" id="GO:0031201">
    <property type="term" value="C:SNARE complex"/>
    <property type="evidence" value="ECO:0007669"/>
    <property type="project" value="TreeGrafter"/>
</dbReference>
<evidence type="ECO:0000313" key="22">
    <source>
        <dbReference type="Proteomes" id="UP001230051"/>
    </source>
</evidence>
<evidence type="ECO:0000256" key="11">
    <source>
        <dbReference type="ARBA" id="ARBA00023054"/>
    </source>
</evidence>
<evidence type="ECO:0000256" key="9">
    <source>
        <dbReference type="ARBA" id="ARBA00022740"/>
    </source>
</evidence>
<dbReference type="PANTHER" id="PTHR19957">
    <property type="entry name" value="SYNTAXIN"/>
    <property type="match status" value="1"/>
</dbReference>
<dbReference type="FunFam" id="1.20.58.70:FF:000011">
    <property type="entry name" value="Syntaxin 4"/>
    <property type="match status" value="1"/>
</dbReference>
<dbReference type="FunFam" id="1.20.5.110:FF:000045">
    <property type="entry name" value="Syntaxin 4"/>
    <property type="match status" value="1"/>
</dbReference>
<keyword evidence="8 19" id="KW-0812">Transmembrane</keyword>
<evidence type="ECO:0000256" key="17">
    <source>
        <dbReference type="SAM" id="Coils"/>
    </source>
</evidence>
<dbReference type="GO" id="GO:0000149">
    <property type="term" value="F:SNARE binding"/>
    <property type="evidence" value="ECO:0007669"/>
    <property type="project" value="TreeGrafter"/>
</dbReference>
<evidence type="ECO:0000256" key="14">
    <source>
        <dbReference type="ARBA" id="ARBA00060062"/>
    </source>
</evidence>
<comment type="similarity">
    <text evidence="4 16">Belongs to the syntaxin family.</text>
</comment>
<feature type="coiled-coil region" evidence="17">
    <location>
        <begin position="48"/>
        <end position="99"/>
    </location>
</feature>
<dbReference type="InterPro" id="IPR006012">
    <property type="entry name" value="Syntaxin/epimorphin_CS"/>
</dbReference>
<evidence type="ECO:0000259" key="20">
    <source>
        <dbReference type="PROSITE" id="PS50192"/>
    </source>
</evidence>
<comment type="subcellular location">
    <subcellularLocation>
        <location evidence="2">Cell membrane</location>
        <topology evidence="2">Single-pass type IV membrane protein</topology>
    </subcellularLocation>
    <subcellularLocation>
        <location evidence="1">Cell projection</location>
        <location evidence="1">Neuron projection</location>
    </subcellularLocation>
    <subcellularLocation>
        <location evidence="3">Cell projection</location>
        <location evidence="3">Stereocilium</location>
    </subcellularLocation>
</comment>
<evidence type="ECO:0000313" key="21">
    <source>
        <dbReference type="EMBL" id="KAK1152948.1"/>
    </source>
</evidence>
<proteinExistence type="inferred from homology"/>
<comment type="caution">
    <text evidence="21">The sequence shown here is derived from an EMBL/GenBank/DDBJ whole genome shotgun (WGS) entry which is preliminary data.</text>
</comment>
<dbReference type="Proteomes" id="UP001230051">
    <property type="component" value="Unassembled WGS sequence"/>
</dbReference>
<dbReference type="InterPro" id="IPR010989">
    <property type="entry name" value="SNARE"/>
</dbReference>
<dbReference type="Pfam" id="PF00804">
    <property type="entry name" value="Syntaxin"/>
    <property type="match status" value="1"/>
</dbReference>
<keyword evidence="7" id="KW-0597">Phosphoprotein</keyword>
<sequence>MRDRTKELGNKDENNSDEETRSLVVKPGTGRSSKNESKDETDAFFVKVREIREGLASLSMKVKELENKQLTVLGVPLPEENMKRDLQTLRDDIKKVASQVQKNLKSLEPKKSEEEEGDKYVSVSDRMKKTQHGILSREFVDLMSKCNTVQSQYRDRNVERIQRQLKITGTNVTEEQLDEMLESGQTDVFTQNILKDTQATKQALNEIESRHDEILKLERSIRDLHDMFIYLAMEVEAQGEMINRIEDNILQSSDFIESAAKHTQTAVEYKQKTRKKKIWIAVCVSVIVLIIVIALAAAFAG</sequence>
<evidence type="ECO:0000256" key="16">
    <source>
        <dbReference type="RuleBase" id="RU003858"/>
    </source>
</evidence>
<evidence type="ECO:0000256" key="10">
    <source>
        <dbReference type="ARBA" id="ARBA00022989"/>
    </source>
</evidence>
<evidence type="ECO:0000256" key="5">
    <source>
        <dbReference type="ARBA" id="ARBA00022448"/>
    </source>
</evidence>
<dbReference type="PROSITE" id="PS00914">
    <property type="entry name" value="SYNTAXIN"/>
    <property type="match status" value="1"/>
</dbReference>
<dbReference type="GO" id="GO:0006886">
    <property type="term" value="P:intracellular protein transport"/>
    <property type="evidence" value="ECO:0007669"/>
    <property type="project" value="InterPro"/>
</dbReference>
<feature type="compositionally biased region" description="Basic and acidic residues" evidence="18">
    <location>
        <begin position="1"/>
        <end position="21"/>
    </location>
</feature>
<dbReference type="GO" id="GO:0005886">
    <property type="term" value="C:plasma membrane"/>
    <property type="evidence" value="ECO:0007669"/>
    <property type="project" value="UniProtKB-SubCell"/>
</dbReference>
<keyword evidence="10 19" id="KW-1133">Transmembrane helix</keyword>
<dbReference type="GO" id="GO:0005484">
    <property type="term" value="F:SNAP receptor activity"/>
    <property type="evidence" value="ECO:0007669"/>
    <property type="project" value="InterPro"/>
</dbReference>
<evidence type="ECO:0000256" key="7">
    <source>
        <dbReference type="ARBA" id="ARBA00022553"/>
    </source>
</evidence>
<evidence type="ECO:0000256" key="4">
    <source>
        <dbReference type="ARBA" id="ARBA00009063"/>
    </source>
</evidence>
<dbReference type="CDD" id="cd15848">
    <property type="entry name" value="SNARE_syntaxin1-like"/>
    <property type="match status" value="1"/>
</dbReference>
<dbReference type="GO" id="GO:0048278">
    <property type="term" value="P:vesicle docking"/>
    <property type="evidence" value="ECO:0007669"/>
    <property type="project" value="TreeGrafter"/>
</dbReference>
<dbReference type="InterPro" id="IPR000727">
    <property type="entry name" value="T_SNARE_dom"/>
</dbReference>
<protein>
    <recommendedName>
        <fullName evidence="15">Syntaxin-4</fullName>
    </recommendedName>
</protein>
<keyword evidence="5" id="KW-0813">Transport</keyword>
<keyword evidence="13" id="KW-0966">Cell projection</keyword>
<keyword evidence="9" id="KW-1009">Hearing</keyword>
<feature type="region of interest" description="Disordered" evidence="18">
    <location>
        <begin position="1"/>
        <end position="43"/>
    </location>
</feature>
<evidence type="ECO:0000256" key="2">
    <source>
        <dbReference type="ARBA" id="ARBA00004521"/>
    </source>
</evidence>
<evidence type="ECO:0000256" key="13">
    <source>
        <dbReference type="ARBA" id="ARBA00023273"/>
    </source>
</evidence>
<evidence type="ECO:0000256" key="15">
    <source>
        <dbReference type="ARBA" id="ARBA00072671"/>
    </source>
</evidence>
<dbReference type="GO" id="GO:0006887">
    <property type="term" value="P:exocytosis"/>
    <property type="evidence" value="ECO:0007669"/>
    <property type="project" value="TreeGrafter"/>
</dbReference>
<dbReference type="Gene3D" id="1.20.58.70">
    <property type="match status" value="1"/>
</dbReference>
<evidence type="ECO:0000256" key="19">
    <source>
        <dbReference type="SAM" id="Phobius"/>
    </source>
</evidence>
<keyword evidence="6" id="KW-1003">Cell membrane</keyword>
<dbReference type="GO" id="GO:0012505">
    <property type="term" value="C:endomembrane system"/>
    <property type="evidence" value="ECO:0007669"/>
    <property type="project" value="TreeGrafter"/>
</dbReference>
<dbReference type="GO" id="GO:0006906">
    <property type="term" value="P:vesicle fusion"/>
    <property type="evidence" value="ECO:0007669"/>
    <property type="project" value="TreeGrafter"/>
</dbReference>
<dbReference type="SMART" id="SM00397">
    <property type="entry name" value="t_SNARE"/>
    <property type="match status" value="1"/>
</dbReference>
<organism evidence="21 22">
    <name type="scientific">Acipenser oxyrinchus oxyrinchus</name>
    <dbReference type="NCBI Taxonomy" id="40147"/>
    <lineage>
        <taxon>Eukaryota</taxon>
        <taxon>Metazoa</taxon>
        <taxon>Chordata</taxon>
        <taxon>Craniata</taxon>
        <taxon>Vertebrata</taxon>
        <taxon>Euteleostomi</taxon>
        <taxon>Actinopterygii</taxon>
        <taxon>Chondrostei</taxon>
        <taxon>Acipenseriformes</taxon>
        <taxon>Acipenseridae</taxon>
        <taxon>Acipenser</taxon>
    </lineage>
</organism>
<dbReference type="GO" id="GO:0007605">
    <property type="term" value="P:sensory perception of sound"/>
    <property type="evidence" value="ECO:0007669"/>
    <property type="project" value="UniProtKB-KW"/>
</dbReference>
<evidence type="ECO:0000256" key="18">
    <source>
        <dbReference type="SAM" id="MobiDB-lite"/>
    </source>
</evidence>
<dbReference type="InterPro" id="IPR045242">
    <property type="entry name" value="Syntaxin"/>
</dbReference>
<feature type="domain" description="T-SNARE coiled-coil homology" evidence="20">
    <location>
        <begin position="204"/>
        <end position="266"/>
    </location>
</feature>
<dbReference type="SUPFAM" id="SSF47661">
    <property type="entry name" value="t-snare proteins"/>
    <property type="match status" value="1"/>
</dbReference>
<dbReference type="Gene3D" id="1.20.5.110">
    <property type="match status" value="1"/>
</dbReference>
<evidence type="ECO:0000256" key="3">
    <source>
        <dbReference type="ARBA" id="ARBA00004645"/>
    </source>
</evidence>
<feature type="region of interest" description="Disordered" evidence="18">
    <location>
        <begin position="104"/>
        <end position="124"/>
    </location>
</feature>
<evidence type="ECO:0000256" key="12">
    <source>
        <dbReference type="ARBA" id="ARBA00023136"/>
    </source>
</evidence>
<dbReference type="AlphaFoldDB" id="A0AAD8CK17"/>
<dbReference type="Pfam" id="PF05739">
    <property type="entry name" value="SNARE"/>
    <property type="match status" value="1"/>
</dbReference>
<feature type="transmembrane region" description="Helical" evidence="19">
    <location>
        <begin position="278"/>
        <end position="300"/>
    </location>
</feature>
<evidence type="ECO:0000256" key="8">
    <source>
        <dbReference type="ARBA" id="ARBA00022692"/>
    </source>
</evidence>
<feature type="compositionally biased region" description="Basic and acidic residues" evidence="18">
    <location>
        <begin position="33"/>
        <end position="43"/>
    </location>
</feature>
<name>A0AAD8CK17_ACIOX</name>
<keyword evidence="22" id="KW-1185">Reference proteome</keyword>
<dbReference type="SMART" id="SM00503">
    <property type="entry name" value="SynN"/>
    <property type="match status" value="1"/>
</dbReference>
<dbReference type="GO" id="GO:0032420">
    <property type="term" value="C:stereocilium"/>
    <property type="evidence" value="ECO:0007669"/>
    <property type="project" value="UniProtKB-SubCell"/>
</dbReference>
<dbReference type="PROSITE" id="PS50192">
    <property type="entry name" value="T_SNARE"/>
    <property type="match status" value="1"/>
</dbReference>